<proteinExistence type="predicted"/>
<dbReference type="EMBL" id="FIZY01000064">
    <property type="protein sequence ID" value="CZF86409.1"/>
    <property type="molecule type" value="Genomic_DNA"/>
</dbReference>
<gene>
    <name evidence="1" type="ORF">GMA8713_04443</name>
</gene>
<dbReference type="AlphaFoldDB" id="A0A128FHY6"/>
<dbReference type="NCBIfam" id="NF033907">
    <property type="entry name" value="ExsE2_fam"/>
    <property type="match status" value="1"/>
</dbReference>
<dbReference type="RefSeq" id="WP_062714281.1">
    <property type="nucleotide sequence ID" value="NZ_CAWRCI010000064.1"/>
</dbReference>
<accession>A0A128FHY6</accession>
<dbReference type="OrthoDB" id="5903441at2"/>
<dbReference type="Proteomes" id="UP000073601">
    <property type="component" value="Unassembled WGS sequence"/>
</dbReference>
<name>A0A128FHY6_9GAMM</name>
<evidence type="ECO:0000313" key="1">
    <source>
        <dbReference type="EMBL" id="CZF86409.1"/>
    </source>
</evidence>
<evidence type="ECO:0000313" key="2">
    <source>
        <dbReference type="Proteomes" id="UP000073601"/>
    </source>
</evidence>
<sequence>MSNGNGIQPTQRHLSIDWIESNNQTESVKKGNFLGRKVVQINPNEREQSRTNSKLELGETLSILASTELATSILRFEKDSNATQSLLNRKVQVIATSRPMSQTSFVK</sequence>
<keyword evidence="2" id="KW-1185">Reference proteome</keyword>
<organism evidence="1 2">
    <name type="scientific">Grimontia marina</name>
    <dbReference type="NCBI Taxonomy" id="646534"/>
    <lineage>
        <taxon>Bacteria</taxon>
        <taxon>Pseudomonadati</taxon>
        <taxon>Pseudomonadota</taxon>
        <taxon>Gammaproteobacteria</taxon>
        <taxon>Vibrionales</taxon>
        <taxon>Vibrionaceae</taxon>
        <taxon>Grimontia</taxon>
    </lineage>
</organism>
<reference evidence="2" key="1">
    <citation type="submission" date="2016-02" db="EMBL/GenBank/DDBJ databases">
        <authorList>
            <person name="Rodrigo-Torres Lidia"/>
            <person name="Arahal R.David."/>
        </authorList>
    </citation>
    <scope>NUCLEOTIDE SEQUENCE [LARGE SCALE GENOMIC DNA]</scope>
    <source>
        <strain evidence="2">CECT 8713</strain>
    </source>
</reference>
<protein>
    <submittedName>
        <fullName evidence="1">Uncharacterized protein</fullName>
    </submittedName>
</protein>